<dbReference type="InterPro" id="IPR045851">
    <property type="entry name" value="AMP-bd_C_sf"/>
</dbReference>
<dbReference type="OrthoDB" id="10253115at2759"/>
<dbReference type="InterPro" id="IPR000873">
    <property type="entry name" value="AMP-dep_synth/lig_dom"/>
</dbReference>
<reference evidence="1" key="1">
    <citation type="submission" date="2022-03" db="EMBL/GenBank/DDBJ databases">
        <authorList>
            <person name="Martin C."/>
        </authorList>
    </citation>
    <scope>NUCLEOTIDE SEQUENCE</scope>
</reference>
<dbReference type="CDD" id="cd04433">
    <property type="entry name" value="AFD_class_I"/>
    <property type="match status" value="1"/>
</dbReference>
<accession>A0A8J1U3Z5</accession>
<dbReference type="InterPro" id="IPR042099">
    <property type="entry name" value="ANL_N_sf"/>
</dbReference>
<dbReference type="Pfam" id="PF00501">
    <property type="entry name" value="AMP-binding"/>
    <property type="match status" value="1"/>
</dbReference>
<comment type="caution">
    <text evidence="1">The sequence shown here is derived from an EMBL/GenBank/DDBJ whole genome shotgun (WGS) entry which is preliminary data.</text>
</comment>
<protein>
    <submittedName>
        <fullName evidence="1">Uncharacterized protein</fullName>
    </submittedName>
</protein>
<dbReference type="PANTHER" id="PTHR42814:SF3">
    <property type="entry name" value="BETA-N-ACETYLHEXOSAMINIDASE"/>
    <property type="match status" value="1"/>
</dbReference>
<evidence type="ECO:0000313" key="1">
    <source>
        <dbReference type="EMBL" id="CAH1790963.1"/>
    </source>
</evidence>
<gene>
    <name evidence="1" type="ORF">OFUS_LOCUS16113</name>
</gene>
<organism evidence="1 2">
    <name type="scientific">Owenia fusiformis</name>
    <name type="common">Polychaete worm</name>
    <dbReference type="NCBI Taxonomy" id="6347"/>
    <lineage>
        <taxon>Eukaryota</taxon>
        <taxon>Metazoa</taxon>
        <taxon>Spiralia</taxon>
        <taxon>Lophotrochozoa</taxon>
        <taxon>Annelida</taxon>
        <taxon>Polychaeta</taxon>
        <taxon>Sedentaria</taxon>
        <taxon>Canalipalpata</taxon>
        <taxon>Sabellida</taxon>
        <taxon>Oweniida</taxon>
        <taxon>Oweniidae</taxon>
        <taxon>Owenia</taxon>
    </lineage>
</organism>
<dbReference type="AlphaFoldDB" id="A0A8J1U3Z5"/>
<dbReference type="Gene3D" id="3.30.300.30">
    <property type="match status" value="1"/>
</dbReference>
<evidence type="ECO:0000313" key="2">
    <source>
        <dbReference type="Proteomes" id="UP000749559"/>
    </source>
</evidence>
<dbReference type="Gene3D" id="3.40.50.12780">
    <property type="entry name" value="N-terminal domain of ligase-like"/>
    <property type="match status" value="1"/>
</dbReference>
<sequence length="280" mass="30775">MTWAAGFIGPFAACIVGLTAVTIDTTTSVARRDVHSILKMISQENCNRGLIMPYMLYDILEFPSVTEYKLDAFTIFLTSGQPIPDVIFDGILKALPKSSMVASYGTTETYVISCQFHDVTPDVKADQMGTIGYPFPGFEVRITDDNDQLVPDFGYLTEKGYLVFTSKSCGMIKRGTVLIAPGSIENVILDHPVISKVIVVGVPDPRLYEELCACVVLHPGESTTERDIIDYCNEKFTEQTLDGLSSTPKFVIIMEDFPKLPNGKPDKISLGKLAANKCFT</sequence>
<proteinExistence type="predicted"/>
<dbReference type="Proteomes" id="UP000749559">
    <property type="component" value="Unassembled WGS sequence"/>
</dbReference>
<dbReference type="SUPFAM" id="SSF56801">
    <property type="entry name" value="Acetyl-CoA synthetase-like"/>
    <property type="match status" value="1"/>
</dbReference>
<name>A0A8J1U3Z5_OWEFU</name>
<dbReference type="EMBL" id="CAIIXF020000008">
    <property type="protein sequence ID" value="CAH1790963.1"/>
    <property type="molecule type" value="Genomic_DNA"/>
</dbReference>
<dbReference type="InterPro" id="IPR025110">
    <property type="entry name" value="AMP-bd_C"/>
</dbReference>
<dbReference type="PANTHER" id="PTHR42814">
    <property type="entry name" value="AMP-BINDING DOMAIN-CONTAINING PROTEIN"/>
    <property type="match status" value="1"/>
</dbReference>
<keyword evidence="2" id="KW-1185">Reference proteome</keyword>
<dbReference type="Pfam" id="PF13193">
    <property type="entry name" value="AMP-binding_C"/>
    <property type="match status" value="1"/>
</dbReference>